<evidence type="ECO:0000259" key="3">
    <source>
        <dbReference type="Pfam" id="PF17407"/>
    </source>
</evidence>
<dbReference type="Pfam" id="PF17406">
    <property type="entry name" value="Nrap_D5"/>
    <property type="match status" value="1"/>
</dbReference>
<dbReference type="InterPro" id="IPR035370">
    <property type="entry name" value="Nrap_D5"/>
</dbReference>
<feature type="domain" description="Nrap protein" evidence="2">
    <location>
        <begin position="1"/>
        <end position="127"/>
    </location>
</feature>
<dbReference type="Proteomes" id="UP001341840">
    <property type="component" value="Unassembled WGS sequence"/>
</dbReference>
<protein>
    <recommendedName>
        <fullName evidence="6">Nucleolar protein 6</fullName>
    </recommendedName>
</protein>
<evidence type="ECO:0000259" key="2">
    <source>
        <dbReference type="Pfam" id="PF17406"/>
    </source>
</evidence>
<keyword evidence="1" id="KW-0539">Nucleus</keyword>
<keyword evidence="5" id="KW-1185">Reference proteome</keyword>
<feature type="non-terminal residue" evidence="4">
    <location>
        <position position="1"/>
    </location>
</feature>
<dbReference type="InterPro" id="IPR005554">
    <property type="entry name" value="NOL6/Upt22"/>
</dbReference>
<comment type="caution">
    <text evidence="4">The sequence shown here is derived from an EMBL/GenBank/DDBJ whole genome shotgun (WGS) entry which is preliminary data.</text>
</comment>
<evidence type="ECO:0008006" key="6">
    <source>
        <dbReference type="Google" id="ProtNLM"/>
    </source>
</evidence>
<evidence type="ECO:0000313" key="4">
    <source>
        <dbReference type="EMBL" id="MED6181174.1"/>
    </source>
</evidence>
<feature type="domain" description="Nrap protein" evidence="3">
    <location>
        <begin position="142"/>
        <end position="281"/>
    </location>
</feature>
<reference evidence="4 5" key="1">
    <citation type="journal article" date="2023" name="Plants (Basel)">
        <title>Bridging the Gap: Combining Genomics and Transcriptomics Approaches to Understand Stylosanthes scabra, an Orphan Legume from the Brazilian Caatinga.</title>
        <authorList>
            <person name="Ferreira-Neto J.R.C."/>
            <person name="da Silva M.D."/>
            <person name="Binneck E."/>
            <person name="de Melo N.F."/>
            <person name="da Silva R.H."/>
            <person name="de Melo A.L.T.M."/>
            <person name="Pandolfi V."/>
            <person name="Bustamante F.O."/>
            <person name="Brasileiro-Vidal A.C."/>
            <person name="Benko-Iseppon A.M."/>
        </authorList>
    </citation>
    <scope>NUCLEOTIDE SEQUENCE [LARGE SCALE GENOMIC DNA]</scope>
    <source>
        <tissue evidence="4">Leaves</tissue>
    </source>
</reference>
<comment type="subcellular location">
    <subcellularLocation>
        <location evidence="1">Nucleus</location>
        <location evidence="1">Nucleolus</location>
    </subcellularLocation>
</comment>
<accession>A0ABU6W5Y3</accession>
<organism evidence="4 5">
    <name type="scientific">Stylosanthes scabra</name>
    <dbReference type="NCBI Taxonomy" id="79078"/>
    <lineage>
        <taxon>Eukaryota</taxon>
        <taxon>Viridiplantae</taxon>
        <taxon>Streptophyta</taxon>
        <taxon>Embryophyta</taxon>
        <taxon>Tracheophyta</taxon>
        <taxon>Spermatophyta</taxon>
        <taxon>Magnoliopsida</taxon>
        <taxon>eudicotyledons</taxon>
        <taxon>Gunneridae</taxon>
        <taxon>Pentapetalae</taxon>
        <taxon>rosids</taxon>
        <taxon>fabids</taxon>
        <taxon>Fabales</taxon>
        <taxon>Fabaceae</taxon>
        <taxon>Papilionoideae</taxon>
        <taxon>50 kb inversion clade</taxon>
        <taxon>dalbergioids sensu lato</taxon>
        <taxon>Dalbergieae</taxon>
        <taxon>Pterocarpus clade</taxon>
        <taxon>Stylosanthes</taxon>
    </lineage>
</organism>
<sequence length="291" mass="33093">LAKRWVASHLFSACLLEEAVELLVAYIFLNPFPLGVPCSRINGFLRFLRLLSQYDWTYSPLIDNFLLRRKGQGENGQSTEAGMFLATVYDKASESWTGLSPSVLELKRLVAYARSSANLLTKLTFEDELGPYRWECLFRTPLSNYDALILLHKDKLPYPQRLLFPSEADNGKIIARGNPSKSFQPFLLPKDLKNKPAEALKNKLLIDFDPSRFFIRDLEKEFSNTFKLWHDSLGGDVIGLTWKESYSSKKRKQEEGANEAHNPSKVLKAAGQVGKGFVRSIFFLKPPKPTN</sequence>
<dbReference type="Pfam" id="PF17407">
    <property type="entry name" value="Nrap_D6"/>
    <property type="match status" value="1"/>
</dbReference>
<dbReference type="EMBL" id="JASCZI010181292">
    <property type="protein sequence ID" value="MED6181174.1"/>
    <property type="molecule type" value="Genomic_DNA"/>
</dbReference>
<evidence type="ECO:0000256" key="1">
    <source>
        <dbReference type="RuleBase" id="RU364032"/>
    </source>
</evidence>
<name>A0ABU6W5Y3_9FABA</name>
<proteinExistence type="inferred from homology"/>
<dbReference type="PANTHER" id="PTHR17972:SF0">
    <property type="entry name" value="NUCLEOLAR PROTEIN 6"/>
    <property type="match status" value="1"/>
</dbReference>
<evidence type="ECO:0000313" key="5">
    <source>
        <dbReference type="Proteomes" id="UP001341840"/>
    </source>
</evidence>
<keyword evidence="1" id="KW-0694">RNA-binding</keyword>
<dbReference type="PANTHER" id="PTHR17972">
    <property type="entry name" value="NUCLEOLAR RNA-ASSOCIATED PROTEIN"/>
    <property type="match status" value="1"/>
</dbReference>
<comment type="similarity">
    <text evidence="1">Belongs to the NRAP family.</text>
</comment>
<gene>
    <name evidence="4" type="ORF">PIB30_017149</name>
</gene>
<dbReference type="InterPro" id="IPR035371">
    <property type="entry name" value="Nrap_D6"/>
</dbReference>